<accession>W4Q487</accession>
<comment type="caution">
    <text evidence="1">The sequence shown here is derived from an EMBL/GenBank/DDBJ whole genome shotgun (WGS) entry which is preliminary data.</text>
</comment>
<dbReference type="STRING" id="1236970.JCM9140_2865"/>
<dbReference type="InterPro" id="IPR029066">
    <property type="entry name" value="PLP-binding_barrel"/>
</dbReference>
<dbReference type="Gene3D" id="3.20.20.10">
    <property type="entry name" value="Alanine racemase"/>
    <property type="match status" value="1"/>
</dbReference>
<evidence type="ECO:0000313" key="2">
    <source>
        <dbReference type="Proteomes" id="UP000018890"/>
    </source>
</evidence>
<dbReference type="AlphaFoldDB" id="W4Q487"/>
<organism evidence="1 2">
    <name type="scientific">Halalkalibacter wakoensis JCM 9140</name>
    <dbReference type="NCBI Taxonomy" id="1236970"/>
    <lineage>
        <taxon>Bacteria</taxon>
        <taxon>Bacillati</taxon>
        <taxon>Bacillota</taxon>
        <taxon>Bacilli</taxon>
        <taxon>Bacillales</taxon>
        <taxon>Bacillaceae</taxon>
        <taxon>Halalkalibacter</taxon>
    </lineage>
</organism>
<sequence length="111" mass="12697">MKFEELPTPCYIVDESLLEKNLKTLNGVMERTDAKIILAQKAFSMSEFYPLIGQYLSGTASSGLYEARLGREEMGKENHCFAPAYRDDEIDEIISYCDHIIFNSFSQVEKI</sequence>
<proteinExistence type="predicted"/>
<keyword evidence="2" id="KW-1185">Reference proteome</keyword>
<gene>
    <name evidence="1" type="ORF">JCM9140_2865</name>
</gene>
<evidence type="ECO:0000313" key="1">
    <source>
        <dbReference type="EMBL" id="GAE26770.1"/>
    </source>
</evidence>
<dbReference type="SUPFAM" id="SSF51419">
    <property type="entry name" value="PLP-binding barrel"/>
    <property type="match status" value="1"/>
</dbReference>
<name>W4Q487_9BACI</name>
<protein>
    <submittedName>
        <fullName evidence="1">Carboxynorspermidine decarboxylase</fullName>
    </submittedName>
</protein>
<dbReference type="Proteomes" id="UP000018890">
    <property type="component" value="Unassembled WGS sequence"/>
</dbReference>
<dbReference type="EMBL" id="BAUT01000031">
    <property type="protein sequence ID" value="GAE26770.1"/>
    <property type="molecule type" value="Genomic_DNA"/>
</dbReference>
<reference evidence="1" key="1">
    <citation type="journal article" date="2014" name="Genome Announc.">
        <title>Draft Genome Sequences of Three Alkaliphilic Bacillus Strains, Bacillus wakoensis JCM 9140T, Bacillus akibai JCM 9157T, and Bacillus hemicellulosilyticus JCM 9152T.</title>
        <authorList>
            <person name="Yuki M."/>
            <person name="Oshima K."/>
            <person name="Suda W."/>
            <person name="Oshida Y."/>
            <person name="Kitamura K."/>
            <person name="Iida T."/>
            <person name="Hattori M."/>
            <person name="Ohkuma M."/>
        </authorList>
    </citation>
    <scope>NUCLEOTIDE SEQUENCE [LARGE SCALE GENOMIC DNA]</scope>
    <source>
        <strain evidence="1">JCM 9140</strain>
    </source>
</reference>